<keyword evidence="1" id="KW-1133">Transmembrane helix</keyword>
<keyword evidence="1" id="KW-0472">Membrane</keyword>
<reference evidence="2 3" key="1">
    <citation type="submission" date="2022-10" db="EMBL/GenBank/DDBJ databases">
        <title>Paucibacter sp. hw1 Genome sequencing.</title>
        <authorList>
            <person name="Park S."/>
        </authorList>
    </citation>
    <scope>NUCLEOTIDE SEQUENCE [LARGE SCALE GENOMIC DNA]</scope>
    <source>
        <strain evidence="3">hw1</strain>
    </source>
</reference>
<name>A0ABT5KG77_9BURK</name>
<dbReference type="EMBL" id="JAQQXT010000009">
    <property type="protein sequence ID" value="MDC8772932.1"/>
    <property type="molecule type" value="Genomic_DNA"/>
</dbReference>
<dbReference type="Proteomes" id="UP001221189">
    <property type="component" value="Unassembled WGS sequence"/>
</dbReference>
<proteinExistence type="predicted"/>
<accession>A0ABT5KG77</accession>
<organism evidence="2 3">
    <name type="scientific">Roseateles albus</name>
    <dbReference type="NCBI Taxonomy" id="2987525"/>
    <lineage>
        <taxon>Bacteria</taxon>
        <taxon>Pseudomonadati</taxon>
        <taxon>Pseudomonadota</taxon>
        <taxon>Betaproteobacteria</taxon>
        <taxon>Burkholderiales</taxon>
        <taxon>Sphaerotilaceae</taxon>
        <taxon>Roseateles</taxon>
    </lineage>
</organism>
<keyword evidence="1" id="KW-0812">Transmembrane</keyword>
<evidence type="ECO:0000313" key="2">
    <source>
        <dbReference type="EMBL" id="MDC8772932.1"/>
    </source>
</evidence>
<protein>
    <recommendedName>
        <fullName evidence="4">Prepilin-type N-terminal cleavage/methylation domain-containing protein</fullName>
    </recommendedName>
</protein>
<comment type="caution">
    <text evidence="2">The sequence shown here is derived from an EMBL/GenBank/DDBJ whole genome shotgun (WGS) entry which is preliminary data.</text>
</comment>
<keyword evidence="3" id="KW-1185">Reference proteome</keyword>
<feature type="transmembrane region" description="Helical" evidence="1">
    <location>
        <begin position="29"/>
        <end position="51"/>
    </location>
</feature>
<evidence type="ECO:0008006" key="4">
    <source>
        <dbReference type="Google" id="ProtNLM"/>
    </source>
</evidence>
<sequence>MFKHWSKCSSTCVRSCRSGNSSRHFDGGVALIEAMVALLIMAVGMLALAGLHGKLRRGADLSKQRGEAIRLAQREMESLRTYSLLAHPDPANPAAGVLAYTDIETQAPNTNAGDPNSNAVFSLSRVITPWAENQSAQTAVRIRVDWVDRANSAQFVLIDSIISRADPGLSTALTLAPTALTVQGPAGREASIPVSAHDLGNGNSVFVPTRQDTVAWVFNNLSGVIIGKCTVAMGTLATGLSKEDVAACSNNTFGYLLSGFVRFSLTTPPDSSAPGSPAQALDAGLVPSASTPSHECYDDSAEVIASAGTVISYHCAVYPNNSLPRVWSARLNLSGLPLADGDPNQRRICRYSADYDGNGSISNAEHPADYVNVSTALTRQNFLVIKASESCPAGHAVNPAAGYFSNTATVLHQP</sequence>
<evidence type="ECO:0000256" key="1">
    <source>
        <dbReference type="SAM" id="Phobius"/>
    </source>
</evidence>
<dbReference type="RefSeq" id="WP_273601096.1">
    <property type="nucleotide sequence ID" value="NZ_JAQQXT010000009.1"/>
</dbReference>
<gene>
    <name evidence="2" type="ORF">PRZ03_15205</name>
</gene>
<evidence type="ECO:0000313" key="3">
    <source>
        <dbReference type="Proteomes" id="UP001221189"/>
    </source>
</evidence>